<evidence type="ECO:0000256" key="4">
    <source>
        <dbReference type="ARBA" id="ARBA00023143"/>
    </source>
</evidence>
<proteinExistence type="inferred from homology"/>
<feature type="domain" description="Flagellar hook protein FlgE D2" evidence="8">
    <location>
        <begin position="189"/>
        <end position="327"/>
    </location>
</feature>
<dbReference type="InterPro" id="IPR053967">
    <property type="entry name" value="LlgE_F_G-like_D1"/>
</dbReference>
<evidence type="ECO:0000313" key="10">
    <source>
        <dbReference type="EMBL" id="THF64182.1"/>
    </source>
</evidence>
<keyword evidence="10" id="KW-0969">Cilium</keyword>
<dbReference type="GO" id="GO:0009425">
    <property type="term" value="C:bacterial-type flagellum basal body"/>
    <property type="evidence" value="ECO:0007669"/>
    <property type="project" value="UniProtKB-SubCell"/>
</dbReference>
<dbReference type="PANTHER" id="PTHR30435:SF1">
    <property type="entry name" value="FLAGELLAR HOOK PROTEIN FLGE"/>
    <property type="match status" value="1"/>
</dbReference>
<dbReference type="OrthoDB" id="8578401at2"/>
<evidence type="ECO:0000256" key="2">
    <source>
        <dbReference type="ARBA" id="ARBA00009677"/>
    </source>
</evidence>
<comment type="caution">
    <text evidence="10">The sequence shown here is derived from an EMBL/GenBank/DDBJ whole genome shotgun (WGS) entry which is preliminary data.</text>
</comment>
<dbReference type="InterPro" id="IPR001444">
    <property type="entry name" value="Flag_bb_rod_N"/>
</dbReference>
<evidence type="ECO:0000256" key="1">
    <source>
        <dbReference type="ARBA" id="ARBA00004117"/>
    </source>
</evidence>
<dbReference type="InterPro" id="IPR037058">
    <property type="entry name" value="Falgellar_hook_FlgE_sf"/>
</dbReference>
<evidence type="ECO:0000256" key="5">
    <source>
        <dbReference type="RuleBase" id="RU362116"/>
    </source>
</evidence>
<keyword evidence="4 5" id="KW-0975">Bacterial flagellum</keyword>
<dbReference type="Pfam" id="PF00460">
    <property type="entry name" value="Flg_bb_rod"/>
    <property type="match status" value="1"/>
</dbReference>
<dbReference type="NCBIfam" id="TIGR03506">
    <property type="entry name" value="FlgEFG_subfam"/>
    <property type="match status" value="1"/>
</dbReference>
<dbReference type="Pfam" id="PF06429">
    <property type="entry name" value="Flg_bbr_C"/>
    <property type="match status" value="1"/>
</dbReference>
<evidence type="ECO:0000313" key="11">
    <source>
        <dbReference type="Proteomes" id="UP000307956"/>
    </source>
</evidence>
<dbReference type="Proteomes" id="UP000307956">
    <property type="component" value="Unassembled WGS sequence"/>
</dbReference>
<dbReference type="InterPro" id="IPR010930">
    <property type="entry name" value="Flg_bb/hook_C_dom"/>
</dbReference>
<dbReference type="InterPro" id="IPR020013">
    <property type="entry name" value="Flagellar_FlgE/F/G"/>
</dbReference>
<dbReference type="PANTHER" id="PTHR30435">
    <property type="entry name" value="FLAGELLAR PROTEIN"/>
    <property type="match status" value="1"/>
</dbReference>
<organism evidence="10 11">
    <name type="scientific">Pseudothauera rhizosphaerae</name>
    <dbReference type="NCBI Taxonomy" id="2565932"/>
    <lineage>
        <taxon>Bacteria</taxon>
        <taxon>Pseudomonadati</taxon>
        <taxon>Pseudomonadota</taxon>
        <taxon>Betaproteobacteria</taxon>
        <taxon>Rhodocyclales</taxon>
        <taxon>Zoogloeaceae</taxon>
        <taxon>Pseudothauera</taxon>
    </lineage>
</organism>
<dbReference type="GO" id="GO:0005829">
    <property type="term" value="C:cytosol"/>
    <property type="evidence" value="ECO:0007669"/>
    <property type="project" value="TreeGrafter"/>
</dbReference>
<dbReference type="Pfam" id="PF07559">
    <property type="entry name" value="FlgE_D2"/>
    <property type="match status" value="1"/>
</dbReference>
<comment type="similarity">
    <text evidence="2 5">Belongs to the flagella basal body rod proteins family.</text>
</comment>
<accession>A0A4S4AVY4</accession>
<evidence type="ECO:0000256" key="3">
    <source>
        <dbReference type="ARBA" id="ARBA00019015"/>
    </source>
</evidence>
<sequence length="446" mass="46723">MAFHQGLSGLASSSRALDTISHNVANASTVGFKAGYTVFADVYANSMLGGASSLQVGNGSSVAAVWQNFTQGNPTVTNNPLDMAISGNGFFRMAGTDGSIAYTRNGQFDVSRDGFIINATGYKLTGYAVVDPNVAPPVFQGEPSVLYVDTSNVAPRETGEASVGVNLNSTLVNPLDQTPPGSDITSFLNATSIPVDSYNYTTSMTVHDSLGNSSMLNLYFVRQSDPVTGDPLNTWDVYARLDNDVVPDPADPTVNLGLPLEHLGEIAFTEFGVPDATVADNGIFSMSRTAAELGTGADALAFSLDLSKSTQWNSANGVTTAPRQDGYSTGRLTSLSVSSTGVLQGTYSNGQTRAIGMLALAEFSAPQGLISLGGNMWAESYDSGEPAVGAPGTGVLGSVTSGQVEESNVDLTEELVNMIIQQRNYQANAQSIRTQDQLLQTLVNLR</sequence>
<feature type="domain" description="Flagellar hook protein FlgE/F/G-like D1" evidence="9">
    <location>
        <begin position="84"/>
        <end position="134"/>
    </location>
</feature>
<dbReference type="RefSeq" id="WP_136383373.1">
    <property type="nucleotide sequence ID" value="NZ_SSOD01000002.1"/>
</dbReference>
<reference evidence="10 11" key="1">
    <citation type="submission" date="2019-04" db="EMBL/GenBank/DDBJ databases">
        <title>Azoarcus rhizosphaerae sp. nov. isolated from rhizosphere of Ficus religiosa.</title>
        <authorList>
            <person name="Lin S.-Y."/>
            <person name="Hameed A."/>
            <person name="Hsu Y.-H."/>
            <person name="Young C.-C."/>
        </authorList>
    </citation>
    <scope>NUCLEOTIDE SEQUENCE [LARGE SCALE GENOMIC DNA]</scope>
    <source>
        <strain evidence="10 11">CC-YHH848</strain>
    </source>
</reference>
<keyword evidence="10" id="KW-0966">Cell projection</keyword>
<feature type="domain" description="Flagellar basal body rod protein N-terminal" evidence="6">
    <location>
        <begin position="6"/>
        <end position="33"/>
    </location>
</feature>
<comment type="subcellular location">
    <subcellularLocation>
        <location evidence="1 5">Bacterial flagellum basal body</location>
    </subcellularLocation>
</comment>
<name>A0A4S4AVY4_9RHOO</name>
<dbReference type="SUPFAM" id="SSF117143">
    <property type="entry name" value="Flagellar hook protein flgE"/>
    <property type="match status" value="1"/>
</dbReference>
<dbReference type="GO" id="GO:0071978">
    <property type="term" value="P:bacterial-type flagellum-dependent swarming motility"/>
    <property type="evidence" value="ECO:0007669"/>
    <property type="project" value="TreeGrafter"/>
</dbReference>
<feature type="domain" description="Flagellar basal-body/hook protein C-terminal" evidence="7">
    <location>
        <begin position="401"/>
        <end position="445"/>
    </location>
</feature>
<keyword evidence="10" id="KW-0282">Flagellum</keyword>
<keyword evidence="11" id="KW-1185">Reference proteome</keyword>
<dbReference type="InterPro" id="IPR011491">
    <property type="entry name" value="FlgE_D2"/>
</dbReference>
<comment type="function">
    <text evidence="5">A flexible structure which links the flagellar filament to the drive apparatus in the basal body.</text>
</comment>
<dbReference type="EMBL" id="SSOD01000002">
    <property type="protein sequence ID" value="THF64182.1"/>
    <property type="molecule type" value="Genomic_DNA"/>
</dbReference>
<evidence type="ECO:0000259" key="9">
    <source>
        <dbReference type="Pfam" id="PF22692"/>
    </source>
</evidence>
<dbReference type="Gene3D" id="2.60.98.20">
    <property type="entry name" value="Flagellar hook protein FlgE"/>
    <property type="match status" value="1"/>
</dbReference>
<evidence type="ECO:0000259" key="8">
    <source>
        <dbReference type="Pfam" id="PF07559"/>
    </source>
</evidence>
<dbReference type="InterPro" id="IPR037925">
    <property type="entry name" value="FlgE/F/G-like"/>
</dbReference>
<evidence type="ECO:0000259" key="6">
    <source>
        <dbReference type="Pfam" id="PF00460"/>
    </source>
</evidence>
<dbReference type="GO" id="GO:0009424">
    <property type="term" value="C:bacterial-type flagellum hook"/>
    <property type="evidence" value="ECO:0007669"/>
    <property type="project" value="TreeGrafter"/>
</dbReference>
<gene>
    <name evidence="10" type="ORF">E6O51_02335</name>
</gene>
<dbReference type="AlphaFoldDB" id="A0A4S4AVY4"/>
<dbReference type="NCBIfam" id="NF004238">
    <property type="entry name" value="PRK05682.1-1"/>
    <property type="match status" value="1"/>
</dbReference>
<protein>
    <recommendedName>
        <fullName evidence="3 5">Flagellar hook protein FlgE</fullName>
    </recommendedName>
</protein>
<dbReference type="Pfam" id="PF22692">
    <property type="entry name" value="LlgE_F_G_D1"/>
    <property type="match status" value="1"/>
</dbReference>
<evidence type="ECO:0000259" key="7">
    <source>
        <dbReference type="Pfam" id="PF06429"/>
    </source>
</evidence>